<dbReference type="InterPro" id="IPR006329">
    <property type="entry name" value="AMPD"/>
</dbReference>
<evidence type="ECO:0000256" key="2">
    <source>
        <dbReference type="ARBA" id="ARBA00004955"/>
    </source>
</evidence>
<dbReference type="FunFam" id="3.20.20.140:FF:000035">
    <property type="entry name" value="Probable amp deaminase"/>
    <property type="match status" value="1"/>
</dbReference>
<dbReference type="PANTHER" id="PTHR11359:SF0">
    <property type="entry name" value="AMP DEAMINASE"/>
    <property type="match status" value="1"/>
</dbReference>
<dbReference type="FunFam" id="4.10.800.20:FF:000001">
    <property type="entry name" value="AMP deaminase"/>
    <property type="match status" value="1"/>
</dbReference>
<reference evidence="10 11" key="1">
    <citation type="submission" date="2018-08" db="EMBL/GenBank/DDBJ databases">
        <title>Aphanomyces genome sequencing and annotation.</title>
        <authorList>
            <person name="Minardi D."/>
            <person name="Oidtmann B."/>
            <person name="Van Der Giezen M."/>
            <person name="Studholme D.J."/>
        </authorList>
    </citation>
    <scope>NUCLEOTIDE SEQUENCE [LARGE SCALE GENOMIC DNA]</scope>
    <source>
        <strain evidence="10 11">FDL457</strain>
    </source>
</reference>
<keyword evidence="5" id="KW-0479">Metal-binding</keyword>
<dbReference type="PROSITE" id="PS00485">
    <property type="entry name" value="A_DEAMINASE"/>
    <property type="match status" value="1"/>
</dbReference>
<feature type="region of interest" description="Disordered" evidence="9">
    <location>
        <begin position="1"/>
        <end position="33"/>
    </location>
</feature>
<accession>A0A3R6YLU7</accession>
<comment type="similarity">
    <text evidence="3">Belongs to the metallo-dependent hydrolases superfamily. Adenosine and AMP deaminases family.</text>
</comment>
<dbReference type="NCBIfam" id="TIGR01429">
    <property type="entry name" value="AMP_deaminase"/>
    <property type="match status" value="1"/>
</dbReference>
<evidence type="ECO:0000256" key="7">
    <source>
        <dbReference type="ARBA" id="ARBA00022833"/>
    </source>
</evidence>
<evidence type="ECO:0000256" key="6">
    <source>
        <dbReference type="ARBA" id="ARBA00022801"/>
    </source>
</evidence>
<dbReference type="Gene3D" id="3.20.20.140">
    <property type="entry name" value="Metal-dependent hydrolases"/>
    <property type="match status" value="1"/>
</dbReference>
<dbReference type="CDD" id="cd01319">
    <property type="entry name" value="AMPD"/>
    <property type="match status" value="1"/>
</dbReference>
<comment type="caution">
    <text evidence="10">The sequence shown here is derived from an EMBL/GenBank/DDBJ whole genome shotgun (WGS) entry which is preliminary data.</text>
</comment>
<dbReference type="SUPFAM" id="SSF51556">
    <property type="entry name" value="Metallo-dependent hydrolases"/>
    <property type="match status" value="1"/>
</dbReference>
<dbReference type="Proteomes" id="UP000286510">
    <property type="component" value="Unassembled WGS sequence"/>
</dbReference>
<keyword evidence="8" id="KW-0546">Nucleotide metabolism</keyword>
<evidence type="ECO:0000256" key="8">
    <source>
        <dbReference type="ARBA" id="ARBA00023080"/>
    </source>
</evidence>
<dbReference type="GO" id="GO:0046872">
    <property type="term" value="F:metal ion binding"/>
    <property type="evidence" value="ECO:0007669"/>
    <property type="project" value="UniProtKB-KW"/>
</dbReference>
<dbReference type="InterPro" id="IPR006650">
    <property type="entry name" value="A/AMP_deam_AS"/>
</dbReference>
<protein>
    <recommendedName>
        <fullName evidence="4">AMP deaminase</fullName>
        <ecNumber evidence="4">3.5.4.6</ecNumber>
    </recommendedName>
</protein>
<keyword evidence="6" id="KW-0378">Hydrolase</keyword>
<comment type="pathway">
    <text evidence="2">Purine metabolism; IMP biosynthesis via salvage pathway; IMP from AMP: step 1/1.</text>
</comment>
<dbReference type="GO" id="GO:0005829">
    <property type="term" value="C:cytosol"/>
    <property type="evidence" value="ECO:0007669"/>
    <property type="project" value="TreeGrafter"/>
</dbReference>
<dbReference type="Pfam" id="PF19326">
    <property type="entry name" value="AMP_deaminase"/>
    <property type="match status" value="1"/>
</dbReference>
<name>A0A3R6YLU7_APHAT</name>
<dbReference type="UniPathway" id="UPA00591">
    <property type="reaction ID" value="UER00663"/>
</dbReference>
<feature type="region of interest" description="Disordered" evidence="9">
    <location>
        <begin position="217"/>
        <end position="236"/>
    </location>
</feature>
<evidence type="ECO:0000256" key="5">
    <source>
        <dbReference type="ARBA" id="ARBA00022723"/>
    </source>
</evidence>
<evidence type="ECO:0000313" key="10">
    <source>
        <dbReference type="EMBL" id="RHZ18480.1"/>
    </source>
</evidence>
<keyword evidence="7" id="KW-0862">Zinc</keyword>
<sequence>MPSRNSRRGDEKSNHGEDDDEVGASAELQRSTTSSLLHRVFSRENTATTVATPPPAPTVSLTPLVRPALAIRMLPSSAVDTANLFSFGDIYLSDLSNLRQFEIVNLQACPVRVDLKADIRKPFHATSWGFQTHNENLTLVHVAPNDDMIDDNDSIGFTRSHSKSSMASSSAADTTYLDEGFNELFNQMGLIESLLLQPNQSQRIIFSMCVKFDTAPLQHSSSGLSSNRPTDDSSDDERLHLHETSFVALSGRLLFATTVLEPSGVASSSRPAVSTPSDGGAATIAVPLQGNVCRSLLRLDIKDLHFDDCVPGGSYVKDFTVWNRSEIPLIFRLVTSSVSTLEKQLLTCSDYNTGYALGESPYTVAAYSHMRVRVTYRPMETFAFKRLQLLESRFNLHVLLNGDRELVSQKAVPHRDFYNIRKVDTHIHHSACMNQKHLLRYESIVDLRRWMGCSLYDRFIKSKLKSNPGEIVIFRDGRFMTLSEVFRSLNLTAYDLSVDTLDMHASNTFHRFDRFNLKYNPAGQSRLREIFLKTDNLIAGRYLADITKEVMSDLQQSKYQLVEWRLSIYGRKHSEWDKLARWFYVNRLASPHVRWMIQIPRLFFLYKKSGDIDNFEHMIQNIFLPLFEVTKDPSSNPQLHTFLQAVIGFDCVDDESKTDPIRAERGKPLPRPADWTYESNPPYDYWCYYLYANLATLNAFRRAKGFSTFTFRPHAGEAGDTDHLAATFLCANAINHGITLRKSVALQYLYYLAQIGIAMSPLSNNKLFLDFQRNPFPQYFARGLNVSLSTDDPVMLHYTKDPLLEEYSVAAQVWKLSGTDICEIARNSVLQSGFEHPFKQHFLGKKYYVPGAAGNDIRMSNVPNIRLDYRHETLTSELACLQHHHG</sequence>
<dbReference type="GO" id="GO:0003876">
    <property type="term" value="F:AMP deaminase activity"/>
    <property type="evidence" value="ECO:0007669"/>
    <property type="project" value="UniProtKB-EC"/>
</dbReference>
<dbReference type="VEuPathDB" id="FungiDB:H257_14910"/>
<dbReference type="GO" id="GO:0046033">
    <property type="term" value="P:AMP metabolic process"/>
    <property type="evidence" value="ECO:0007669"/>
    <property type="project" value="TreeGrafter"/>
</dbReference>
<dbReference type="Gene3D" id="4.10.800.20">
    <property type="match status" value="1"/>
</dbReference>
<evidence type="ECO:0000313" key="11">
    <source>
        <dbReference type="Proteomes" id="UP000286510"/>
    </source>
</evidence>
<organism evidence="10 11">
    <name type="scientific">Aphanomyces astaci</name>
    <name type="common">Crayfish plague agent</name>
    <dbReference type="NCBI Taxonomy" id="112090"/>
    <lineage>
        <taxon>Eukaryota</taxon>
        <taxon>Sar</taxon>
        <taxon>Stramenopiles</taxon>
        <taxon>Oomycota</taxon>
        <taxon>Saprolegniomycetes</taxon>
        <taxon>Saprolegniales</taxon>
        <taxon>Verrucalvaceae</taxon>
        <taxon>Aphanomyces</taxon>
    </lineage>
</organism>
<feature type="compositionally biased region" description="Polar residues" evidence="9">
    <location>
        <begin position="217"/>
        <end position="228"/>
    </location>
</feature>
<dbReference type="GO" id="GO:0032264">
    <property type="term" value="P:IMP salvage"/>
    <property type="evidence" value="ECO:0007669"/>
    <property type="project" value="UniProtKB-UniPathway"/>
</dbReference>
<evidence type="ECO:0000256" key="1">
    <source>
        <dbReference type="ARBA" id="ARBA00001947"/>
    </source>
</evidence>
<evidence type="ECO:0000256" key="4">
    <source>
        <dbReference type="ARBA" id="ARBA00012775"/>
    </source>
</evidence>
<dbReference type="EMBL" id="QUTF01013321">
    <property type="protein sequence ID" value="RHZ18480.1"/>
    <property type="molecule type" value="Genomic_DNA"/>
</dbReference>
<dbReference type="PANTHER" id="PTHR11359">
    <property type="entry name" value="AMP DEAMINASE"/>
    <property type="match status" value="1"/>
</dbReference>
<dbReference type="EC" id="3.5.4.6" evidence="4"/>
<dbReference type="AlphaFoldDB" id="A0A3R6YLU7"/>
<feature type="compositionally biased region" description="Basic and acidic residues" evidence="9">
    <location>
        <begin position="7"/>
        <end position="16"/>
    </location>
</feature>
<proteinExistence type="inferred from homology"/>
<comment type="cofactor">
    <cofactor evidence="1">
        <name>Zn(2+)</name>
        <dbReference type="ChEBI" id="CHEBI:29105"/>
    </cofactor>
</comment>
<evidence type="ECO:0000256" key="9">
    <source>
        <dbReference type="SAM" id="MobiDB-lite"/>
    </source>
</evidence>
<gene>
    <name evidence="10" type="ORF">DYB26_004314</name>
</gene>
<dbReference type="InterPro" id="IPR032466">
    <property type="entry name" value="Metal_Hydrolase"/>
</dbReference>
<evidence type="ECO:0000256" key="3">
    <source>
        <dbReference type="ARBA" id="ARBA00006676"/>
    </source>
</evidence>